<organism evidence="1">
    <name type="scientific">Arundo donax</name>
    <name type="common">Giant reed</name>
    <name type="synonym">Donax arundinaceus</name>
    <dbReference type="NCBI Taxonomy" id="35708"/>
    <lineage>
        <taxon>Eukaryota</taxon>
        <taxon>Viridiplantae</taxon>
        <taxon>Streptophyta</taxon>
        <taxon>Embryophyta</taxon>
        <taxon>Tracheophyta</taxon>
        <taxon>Spermatophyta</taxon>
        <taxon>Magnoliopsida</taxon>
        <taxon>Liliopsida</taxon>
        <taxon>Poales</taxon>
        <taxon>Poaceae</taxon>
        <taxon>PACMAD clade</taxon>
        <taxon>Arundinoideae</taxon>
        <taxon>Arundineae</taxon>
        <taxon>Arundo</taxon>
    </lineage>
</organism>
<dbReference type="EMBL" id="GBRH01229005">
    <property type="protein sequence ID" value="JAD68890.1"/>
    <property type="molecule type" value="Transcribed_RNA"/>
</dbReference>
<reference evidence="1" key="2">
    <citation type="journal article" date="2015" name="Data Brief">
        <title>Shoot transcriptome of the giant reed, Arundo donax.</title>
        <authorList>
            <person name="Barrero R.A."/>
            <person name="Guerrero F.D."/>
            <person name="Moolhuijzen P."/>
            <person name="Goolsby J.A."/>
            <person name="Tidwell J."/>
            <person name="Bellgard S.E."/>
            <person name="Bellgard M.I."/>
        </authorList>
    </citation>
    <scope>NUCLEOTIDE SEQUENCE</scope>
    <source>
        <tissue evidence="1">Shoot tissue taken approximately 20 cm above the soil surface</tissue>
    </source>
</reference>
<sequence length="33" mass="3953">MHRSWASPPPSQVKNRRLIVHIIIIFLQEKLFP</sequence>
<name>A0A0A9C657_ARUDO</name>
<dbReference type="AlphaFoldDB" id="A0A0A9C657"/>
<evidence type="ECO:0000313" key="1">
    <source>
        <dbReference type="EMBL" id="JAD68890.1"/>
    </source>
</evidence>
<proteinExistence type="predicted"/>
<protein>
    <submittedName>
        <fullName evidence="1">Uncharacterized protein</fullName>
    </submittedName>
</protein>
<accession>A0A0A9C657</accession>
<reference evidence="1" key="1">
    <citation type="submission" date="2014-09" db="EMBL/GenBank/DDBJ databases">
        <authorList>
            <person name="Magalhaes I.L.F."/>
            <person name="Oliveira U."/>
            <person name="Santos F.R."/>
            <person name="Vidigal T.H.D.A."/>
            <person name="Brescovit A.D."/>
            <person name="Santos A.J."/>
        </authorList>
    </citation>
    <scope>NUCLEOTIDE SEQUENCE</scope>
    <source>
        <tissue evidence="1">Shoot tissue taken approximately 20 cm above the soil surface</tissue>
    </source>
</reference>